<keyword evidence="3" id="KW-1185">Reference proteome</keyword>
<gene>
    <name evidence="2" type="ORF">DIS18_04360</name>
</gene>
<dbReference type="Proteomes" id="UP000245375">
    <property type="component" value="Unassembled WGS sequence"/>
</dbReference>
<proteinExistence type="predicted"/>
<accession>A0A2U2X7P9</accession>
<evidence type="ECO:0000313" key="3">
    <source>
        <dbReference type="Proteomes" id="UP000245375"/>
    </source>
</evidence>
<organism evidence="2 3">
    <name type="scientific">Algibacter marinivivus</name>
    <dbReference type="NCBI Taxonomy" id="2100723"/>
    <lineage>
        <taxon>Bacteria</taxon>
        <taxon>Pseudomonadati</taxon>
        <taxon>Bacteroidota</taxon>
        <taxon>Flavobacteriia</taxon>
        <taxon>Flavobacteriales</taxon>
        <taxon>Flavobacteriaceae</taxon>
        <taxon>Algibacter</taxon>
    </lineage>
</organism>
<sequence>MYGNIKNHKNPNKMKKLQLLFVAMMLLLSVDVKADDTINSSLNLSNPDVRKCLVEATKSEGWKLAAFYYNADEKLVMIFEKGNNTKTYMSK</sequence>
<dbReference type="EMBL" id="QFRI01000001">
    <property type="protein sequence ID" value="PWH83791.1"/>
    <property type="molecule type" value="Genomic_DNA"/>
</dbReference>
<evidence type="ECO:0000313" key="2">
    <source>
        <dbReference type="EMBL" id="PWH83791.1"/>
    </source>
</evidence>
<feature type="chain" id="PRO_5015464528" description="DUF4177 domain-containing protein" evidence="1">
    <location>
        <begin position="35"/>
        <end position="91"/>
    </location>
</feature>
<name>A0A2U2X7P9_9FLAO</name>
<reference evidence="2" key="1">
    <citation type="submission" date="2018-05" db="EMBL/GenBank/DDBJ databases">
        <title>Algibacter marinivivus sp. nov., isolated from sample around a algae.</title>
        <authorList>
            <person name="Zhong X."/>
        </authorList>
    </citation>
    <scope>NUCLEOTIDE SEQUENCE [LARGE SCALE GENOMIC DNA]</scope>
    <source>
        <strain evidence="2">ZY111</strain>
    </source>
</reference>
<keyword evidence="1" id="KW-0732">Signal</keyword>
<dbReference type="AlphaFoldDB" id="A0A2U2X7P9"/>
<comment type="caution">
    <text evidence="2">The sequence shown here is derived from an EMBL/GenBank/DDBJ whole genome shotgun (WGS) entry which is preliminary data.</text>
</comment>
<evidence type="ECO:0000256" key="1">
    <source>
        <dbReference type="SAM" id="SignalP"/>
    </source>
</evidence>
<evidence type="ECO:0008006" key="4">
    <source>
        <dbReference type="Google" id="ProtNLM"/>
    </source>
</evidence>
<feature type="signal peptide" evidence="1">
    <location>
        <begin position="1"/>
        <end position="34"/>
    </location>
</feature>
<protein>
    <recommendedName>
        <fullName evidence="4">DUF4177 domain-containing protein</fullName>
    </recommendedName>
</protein>
<reference evidence="2" key="2">
    <citation type="submission" date="2018-05" db="EMBL/GenBank/DDBJ databases">
        <authorList>
            <person name="Lanie J.A."/>
            <person name="Ng W.-L."/>
            <person name="Kazmierczak K.M."/>
            <person name="Andrzejewski T.M."/>
            <person name="Davidsen T.M."/>
            <person name="Wayne K.J."/>
            <person name="Tettelin H."/>
            <person name="Glass J.I."/>
            <person name="Rusch D."/>
            <person name="Podicherti R."/>
            <person name="Tsui H.-C.T."/>
            <person name="Winkler M.E."/>
        </authorList>
    </citation>
    <scope>NUCLEOTIDE SEQUENCE [LARGE SCALE GENOMIC DNA]</scope>
    <source>
        <strain evidence="2">ZY111</strain>
    </source>
</reference>